<keyword evidence="6" id="KW-0479">Metal-binding</keyword>
<dbReference type="InterPro" id="IPR050665">
    <property type="entry name" value="Cytochrome_P450_Monooxygen"/>
</dbReference>
<evidence type="ECO:0000256" key="9">
    <source>
        <dbReference type="ARBA" id="ARBA00023004"/>
    </source>
</evidence>
<protein>
    <recommendedName>
        <fullName evidence="15">Cytochrome P450</fullName>
    </recommendedName>
</protein>
<accession>A0ABQ8INJ1</accession>
<evidence type="ECO:0000256" key="3">
    <source>
        <dbReference type="ARBA" id="ARBA00010617"/>
    </source>
</evidence>
<dbReference type="PRINTS" id="PR00463">
    <property type="entry name" value="EP450I"/>
</dbReference>
<dbReference type="PRINTS" id="PR00385">
    <property type="entry name" value="P450"/>
</dbReference>
<evidence type="ECO:0000256" key="5">
    <source>
        <dbReference type="ARBA" id="ARBA00022692"/>
    </source>
</evidence>
<evidence type="ECO:0000256" key="2">
    <source>
        <dbReference type="ARBA" id="ARBA00004167"/>
    </source>
</evidence>
<keyword evidence="5 12" id="KW-0812">Transmembrane</keyword>
<dbReference type="Proteomes" id="UP000827721">
    <property type="component" value="Unassembled WGS sequence"/>
</dbReference>
<dbReference type="PANTHER" id="PTHR24282:SF135">
    <property type="entry name" value="CYTOCHROME P450 709B2"/>
    <property type="match status" value="1"/>
</dbReference>
<evidence type="ECO:0000256" key="7">
    <source>
        <dbReference type="ARBA" id="ARBA00022989"/>
    </source>
</evidence>
<evidence type="ECO:0000256" key="10">
    <source>
        <dbReference type="ARBA" id="ARBA00023033"/>
    </source>
</evidence>
<dbReference type="InterPro" id="IPR036396">
    <property type="entry name" value="Cyt_P450_sf"/>
</dbReference>
<evidence type="ECO:0000256" key="1">
    <source>
        <dbReference type="ARBA" id="ARBA00001971"/>
    </source>
</evidence>
<evidence type="ECO:0000313" key="14">
    <source>
        <dbReference type="Proteomes" id="UP000827721"/>
    </source>
</evidence>
<keyword evidence="8" id="KW-0560">Oxidoreductase</keyword>
<dbReference type="InterPro" id="IPR001128">
    <property type="entry name" value="Cyt_P450"/>
</dbReference>
<reference evidence="13 14" key="1">
    <citation type="submission" date="2021-02" db="EMBL/GenBank/DDBJ databases">
        <title>Plant Genome Project.</title>
        <authorList>
            <person name="Zhang R.-G."/>
        </authorList>
    </citation>
    <scope>NUCLEOTIDE SEQUENCE [LARGE SCALE GENOMIC DNA]</scope>
    <source>
        <tissue evidence="13">Leaves</tissue>
    </source>
</reference>
<keyword evidence="9" id="KW-0408">Iron</keyword>
<comment type="cofactor">
    <cofactor evidence="1">
        <name>heme</name>
        <dbReference type="ChEBI" id="CHEBI:30413"/>
    </cofactor>
</comment>
<name>A0ABQ8INJ1_9ROSI</name>
<dbReference type="Pfam" id="PF00067">
    <property type="entry name" value="p450"/>
    <property type="match status" value="2"/>
</dbReference>
<sequence>MGYLGMVIVALIVVIVSKILQVCRIVIWRPYAVTRSFRNQGIMGPTYSILSGSLGEMKKLRKIALGTILSTNSNDITERVLPHCSTWSAKYGETFLYWYGLQARLCTSDAELARQVLSNNSGSYVKSRARPAAERLAGKGLSLLNGHDWLIHRKITNPAFNINKLKVLVKRIAACTISMLDDWKNLFTSTDEQCKEMEIHGEFKRLMADMIADTAFGSNFVAGKEAFQAQLQLQQCCAASSADIFIPGSQYLPIPSNIQIWKLDRKVKRTLRSIIDGRLNAPNTGDSNCYGDDLLGTMIDALDIIQSGSGPTLSKEEIVEECKSFFIAGHGTTANFLTWTVLLLCVYPEWQSKLREEVLNECGMRIPDADMLANLKLVNMVLLETLRLYCPVARLSRQASEDTKCGDLLIPKDTCIEIATVKIHRSEKYWGEDAKQFNPLRFINGIAKAAKHPNALLDFGFGARNCVGQNLAMLAGKTVITLILQRISGNLLLGTVRNLFPGTLSRIIALNSEATMTSLMKLGFMLKTLMLNTEGALRFLGETFMYWHGMEPKIYISDLELAKQILSNKFGFYPKPQLSSSVETLIGKGLVLLNGQDWARHKKIINYAFNVDKLKVIVSKMATLIISILEKWENHATTFEDQCTTMEMKGEFKRLTYDIIARAGFGISYIEGREIFKVAELEEFCASKADVFIPGSRYLPTPSNIRMWKLDRMMKNTIRNIIESRLKAEATGSPDGYGGDLLGVICRSLTMVQSRSDPKLNMSELIEECKTFLRRSVEEFGEGIPNADMLAKLKLVNMVLLEALRLYGPSMEMQRKVSTDMKLGNITIPKDTCILIPTLIIHRNKTYWGEDADEFNPLRFANGISQAAKHPHALFVFGAGQRVCIGQTFAMVEAKMIIALMLQRFSLSLSYKYKHSPVYSAVLQPQFGLPKIFALVCTSSIAEIKVTLHRMGYNKVVGNGND</sequence>
<evidence type="ECO:0000313" key="13">
    <source>
        <dbReference type="EMBL" id="KAH7578171.1"/>
    </source>
</evidence>
<keyword evidence="7 12" id="KW-1133">Transmembrane helix</keyword>
<comment type="caution">
    <text evidence="13">The sequence shown here is derived from an EMBL/GenBank/DDBJ whole genome shotgun (WGS) entry which is preliminary data.</text>
</comment>
<dbReference type="SUPFAM" id="SSF48264">
    <property type="entry name" value="Cytochrome P450"/>
    <property type="match status" value="2"/>
</dbReference>
<gene>
    <name evidence="13" type="ORF">JRO89_XS01G0348600</name>
</gene>
<dbReference type="Gene3D" id="1.10.630.10">
    <property type="entry name" value="Cytochrome P450"/>
    <property type="match status" value="3"/>
</dbReference>
<dbReference type="InterPro" id="IPR017972">
    <property type="entry name" value="Cyt_P450_CS"/>
</dbReference>
<dbReference type="InterPro" id="IPR002401">
    <property type="entry name" value="Cyt_P450_E_grp-I"/>
</dbReference>
<evidence type="ECO:0000256" key="11">
    <source>
        <dbReference type="ARBA" id="ARBA00023136"/>
    </source>
</evidence>
<comment type="subcellular location">
    <subcellularLocation>
        <location evidence="2">Membrane</location>
        <topology evidence="2">Single-pass membrane protein</topology>
    </subcellularLocation>
</comment>
<evidence type="ECO:0008006" key="15">
    <source>
        <dbReference type="Google" id="ProtNLM"/>
    </source>
</evidence>
<evidence type="ECO:0000256" key="6">
    <source>
        <dbReference type="ARBA" id="ARBA00022723"/>
    </source>
</evidence>
<keyword evidence="4" id="KW-0349">Heme</keyword>
<keyword evidence="14" id="KW-1185">Reference proteome</keyword>
<evidence type="ECO:0000256" key="4">
    <source>
        <dbReference type="ARBA" id="ARBA00022617"/>
    </source>
</evidence>
<comment type="similarity">
    <text evidence="3">Belongs to the cytochrome P450 family.</text>
</comment>
<keyword evidence="11 12" id="KW-0472">Membrane</keyword>
<keyword evidence="10" id="KW-0503">Monooxygenase</keyword>
<feature type="transmembrane region" description="Helical" evidence="12">
    <location>
        <begin position="6"/>
        <end position="27"/>
    </location>
</feature>
<evidence type="ECO:0000256" key="12">
    <source>
        <dbReference type="SAM" id="Phobius"/>
    </source>
</evidence>
<dbReference type="PROSITE" id="PS00086">
    <property type="entry name" value="CYTOCHROME_P450"/>
    <property type="match status" value="2"/>
</dbReference>
<dbReference type="EMBL" id="JAFEMO010000001">
    <property type="protein sequence ID" value="KAH7578171.1"/>
    <property type="molecule type" value="Genomic_DNA"/>
</dbReference>
<proteinExistence type="inferred from homology"/>
<dbReference type="PANTHER" id="PTHR24282">
    <property type="entry name" value="CYTOCHROME P450 FAMILY MEMBER"/>
    <property type="match status" value="1"/>
</dbReference>
<evidence type="ECO:0000256" key="8">
    <source>
        <dbReference type="ARBA" id="ARBA00023002"/>
    </source>
</evidence>
<organism evidence="13 14">
    <name type="scientific">Xanthoceras sorbifolium</name>
    <dbReference type="NCBI Taxonomy" id="99658"/>
    <lineage>
        <taxon>Eukaryota</taxon>
        <taxon>Viridiplantae</taxon>
        <taxon>Streptophyta</taxon>
        <taxon>Embryophyta</taxon>
        <taxon>Tracheophyta</taxon>
        <taxon>Spermatophyta</taxon>
        <taxon>Magnoliopsida</taxon>
        <taxon>eudicotyledons</taxon>
        <taxon>Gunneridae</taxon>
        <taxon>Pentapetalae</taxon>
        <taxon>rosids</taxon>
        <taxon>malvids</taxon>
        <taxon>Sapindales</taxon>
        <taxon>Sapindaceae</taxon>
        <taxon>Xanthoceroideae</taxon>
        <taxon>Xanthoceras</taxon>
    </lineage>
</organism>